<evidence type="ECO:0000313" key="2">
    <source>
        <dbReference type="Proteomes" id="UP000664369"/>
    </source>
</evidence>
<keyword evidence="2" id="KW-1185">Reference proteome</keyword>
<evidence type="ECO:0000313" key="1">
    <source>
        <dbReference type="EMBL" id="MBO2009197.1"/>
    </source>
</evidence>
<organism evidence="1 2">
    <name type="scientific">Hymenobacter negativus</name>
    <dbReference type="NCBI Taxonomy" id="2795026"/>
    <lineage>
        <taxon>Bacteria</taxon>
        <taxon>Pseudomonadati</taxon>
        <taxon>Bacteroidota</taxon>
        <taxon>Cytophagia</taxon>
        <taxon>Cytophagales</taxon>
        <taxon>Hymenobacteraceae</taxon>
        <taxon>Hymenobacter</taxon>
    </lineage>
</organism>
<dbReference type="Proteomes" id="UP000664369">
    <property type="component" value="Unassembled WGS sequence"/>
</dbReference>
<protein>
    <submittedName>
        <fullName evidence="1">Uncharacterized protein</fullName>
    </submittedName>
</protein>
<name>A0ABS3QD75_9BACT</name>
<accession>A0ABS3QD75</accession>
<gene>
    <name evidence="1" type="ORF">J4E00_09040</name>
</gene>
<dbReference type="RefSeq" id="WP_208174818.1">
    <property type="nucleotide sequence ID" value="NZ_JAGETZ010000003.1"/>
</dbReference>
<sequence length="81" mass="9078">MIDPIDAALLAEHEKPQSKPYRTSGYTVREFAALPIARRLAIDAECSHRAGLVFTTHPHKAGQPYTVGRVPARNRFPQRAR</sequence>
<proteinExistence type="predicted"/>
<dbReference type="EMBL" id="JAGETZ010000003">
    <property type="protein sequence ID" value="MBO2009197.1"/>
    <property type="molecule type" value="Genomic_DNA"/>
</dbReference>
<comment type="caution">
    <text evidence="1">The sequence shown here is derived from an EMBL/GenBank/DDBJ whole genome shotgun (WGS) entry which is preliminary data.</text>
</comment>
<reference evidence="1 2" key="1">
    <citation type="submission" date="2021-03" db="EMBL/GenBank/DDBJ databases">
        <authorList>
            <person name="Kim M.K."/>
        </authorList>
    </citation>
    <scope>NUCLEOTIDE SEQUENCE [LARGE SCALE GENOMIC DNA]</scope>
    <source>
        <strain evidence="1 2">BT442</strain>
    </source>
</reference>